<evidence type="ECO:0000313" key="1">
    <source>
        <dbReference type="EMBL" id="RIB23783.1"/>
    </source>
</evidence>
<dbReference type="AlphaFoldDB" id="A0A397VUV2"/>
<accession>A0A397VUV2</accession>
<protein>
    <submittedName>
        <fullName evidence="1">Uncharacterized protein</fullName>
    </submittedName>
</protein>
<comment type="caution">
    <text evidence="1">The sequence shown here is derived from an EMBL/GenBank/DDBJ whole genome shotgun (WGS) entry which is preliminary data.</text>
</comment>
<reference evidence="1 2" key="1">
    <citation type="submission" date="2018-06" db="EMBL/GenBank/DDBJ databases">
        <title>Comparative genomics reveals the genomic features of Rhizophagus irregularis, R. cerebriforme, R. diaphanum and Gigaspora rosea, and their symbiotic lifestyle signature.</title>
        <authorList>
            <person name="Morin E."/>
            <person name="San Clemente H."/>
            <person name="Chen E.C.H."/>
            <person name="De La Providencia I."/>
            <person name="Hainaut M."/>
            <person name="Kuo A."/>
            <person name="Kohler A."/>
            <person name="Murat C."/>
            <person name="Tang N."/>
            <person name="Roy S."/>
            <person name="Loubradou J."/>
            <person name="Henrissat B."/>
            <person name="Grigoriev I.V."/>
            <person name="Corradi N."/>
            <person name="Roux C."/>
            <person name="Martin F.M."/>
        </authorList>
    </citation>
    <scope>NUCLEOTIDE SEQUENCE [LARGE SCALE GENOMIC DNA]</scope>
    <source>
        <strain evidence="1 2">DAOM 194757</strain>
    </source>
</reference>
<dbReference type="OrthoDB" id="2384009at2759"/>
<evidence type="ECO:0000313" key="2">
    <source>
        <dbReference type="Proteomes" id="UP000266673"/>
    </source>
</evidence>
<name>A0A397VUV2_9GLOM</name>
<dbReference type="STRING" id="44941.A0A397VUV2"/>
<dbReference type="EMBL" id="QKWP01000244">
    <property type="protein sequence ID" value="RIB23783.1"/>
    <property type="molecule type" value="Genomic_DNA"/>
</dbReference>
<keyword evidence="2" id="KW-1185">Reference proteome</keyword>
<sequence length="307" mass="35272">MSLSSEAKKHLHGSLQHQHLNQKLVEYNEAKRFFIGLTDLDYKPGHREHTFYKYWLASNGHTDKNDTALLDAYQPEKIHSQYVIRMEGKGYTVIDHPSEVYRMPNTHECIDGNQHLRLVIDIDARQKPDPTNPKVPSLDNKKITREDLLSRILVACADALSLIPDCMPFLNSFALASSSNAEKCSWHIIYPRAQFIDYRELKEFTEKVIELVGEPYSKFIDNGLLKTHFNLRLLGSAKEGRIKRPAISSVKNGFKNLDDYLVQPKENYSVIWPRTFSEEKPTEEEFKPINNEDALVKGANLVIAKFG</sequence>
<dbReference type="Proteomes" id="UP000266673">
    <property type="component" value="Unassembled WGS sequence"/>
</dbReference>
<organism evidence="1 2">
    <name type="scientific">Gigaspora rosea</name>
    <dbReference type="NCBI Taxonomy" id="44941"/>
    <lineage>
        <taxon>Eukaryota</taxon>
        <taxon>Fungi</taxon>
        <taxon>Fungi incertae sedis</taxon>
        <taxon>Mucoromycota</taxon>
        <taxon>Glomeromycotina</taxon>
        <taxon>Glomeromycetes</taxon>
        <taxon>Diversisporales</taxon>
        <taxon>Gigasporaceae</taxon>
        <taxon>Gigaspora</taxon>
    </lineage>
</organism>
<proteinExistence type="predicted"/>
<gene>
    <name evidence="1" type="ORF">C2G38_2242454</name>
</gene>